<keyword evidence="1" id="KW-0175">Coiled coil</keyword>
<evidence type="ECO:0000313" key="2">
    <source>
        <dbReference type="EMBL" id="CDS86996.1"/>
    </source>
</evidence>
<dbReference type="AlphaFoldDB" id="A0A069AZN0"/>
<gene>
    <name evidence="4" type="ORF">BN1095_920035</name>
    <name evidence="3" type="ORF">BN1096_610133</name>
    <name evidence="2" type="ORF">BN1097_610082</name>
</gene>
<protein>
    <submittedName>
        <fullName evidence="4">Uncharacterized protein</fullName>
    </submittedName>
</protein>
<proteinExistence type="predicted"/>
<accession>A0A069AZN0</accession>
<sequence length="108" mass="13176">MSKVICDKCNHSFKVNLKDIKTYFIDDIEIKYFKCRKCKERYIISFEDDKLKEMKKNYNEMLNEEKEYRANGLDYKETPLWLMIDSFNNLVEYQNKLKVKVYGETICQ</sequence>
<dbReference type="EMBL" id="LK932400">
    <property type="protein sequence ID" value="CDS86996.1"/>
    <property type="molecule type" value="Genomic_DNA"/>
</dbReference>
<feature type="coiled-coil region" evidence="1">
    <location>
        <begin position="44"/>
        <end position="71"/>
    </location>
</feature>
<reference evidence="4" key="1">
    <citation type="submission" date="2014-07" db="EMBL/GenBank/DDBJ databases">
        <authorList>
            <person name="Monot Marc"/>
        </authorList>
    </citation>
    <scope>NUCLEOTIDE SEQUENCE</scope>
    <source>
        <strain evidence="4">7032989</strain>
        <strain evidence="2">7032994</strain>
    </source>
</reference>
<organism evidence="4">
    <name type="scientific">Clostridioides difficile</name>
    <name type="common">Peptoclostridium difficile</name>
    <dbReference type="NCBI Taxonomy" id="1496"/>
    <lineage>
        <taxon>Bacteria</taxon>
        <taxon>Bacillati</taxon>
        <taxon>Bacillota</taxon>
        <taxon>Clostridia</taxon>
        <taxon>Peptostreptococcales</taxon>
        <taxon>Peptostreptococcaceae</taxon>
        <taxon>Clostridioides</taxon>
    </lineage>
</organism>
<evidence type="ECO:0000313" key="4">
    <source>
        <dbReference type="EMBL" id="CDT82016.1"/>
    </source>
</evidence>
<evidence type="ECO:0000313" key="3">
    <source>
        <dbReference type="EMBL" id="CDS87322.1"/>
    </source>
</evidence>
<dbReference type="RefSeq" id="WP_021366671.1">
    <property type="nucleotide sequence ID" value="NZ_BBYB01000069.1"/>
</dbReference>
<name>A0A069AZN0_CLODI</name>
<evidence type="ECO:0000256" key="1">
    <source>
        <dbReference type="SAM" id="Coils"/>
    </source>
</evidence>
<dbReference type="EMBL" id="LK932515">
    <property type="protein sequence ID" value="CDS87322.1"/>
    <property type="molecule type" value="Genomic_DNA"/>
</dbReference>
<dbReference type="EMBL" id="LK933537">
    <property type="protein sequence ID" value="CDT82016.1"/>
    <property type="molecule type" value="Genomic_DNA"/>
</dbReference>